<name>A0A9Q1GBQ1_SYNKA</name>
<sequence>MIQQLRKKALNLLRVRSWSLSQHTLGERQDYILDRLFCWKFHSIQSLKKNIYRKHLMKNSDRTTFTGAVAEPGKPEPRKVDTERMWNRLETGELAESSTRINARPWDTVAQKLIRSPAATCRNSERRYFGCAALSVPVRPLARNELPD</sequence>
<proteinExistence type="predicted"/>
<evidence type="ECO:0000313" key="2">
    <source>
        <dbReference type="Proteomes" id="UP001152622"/>
    </source>
</evidence>
<comment type="caution">
    <text evidence="1">The sequence shown here is derived from an EMBL/GenBank/DDBJ whole genome shotgun (WGS) entry which is preliminary data.</text>
</comment>
<dbReference type="AlphaFoldDB" id="A0A9Q1GBQ1"/>
<dbReference type="Proteomes" id="UP001152622">
    <property type="component" value="Chromosome 1"/>
</dbReference>
<reference evidence="1" key="1">
    <citation type="journal article" date="2023" name="Science">
        <title>Genome structures resolve the early diversification of teleost fishes.</title>
        <authorList>
            <person name="Parey E."/>
            <person name="Louis A."/>
            <person name="Montfort J."/>
            <person name="Bouchez O."/>
            <person name="Roques C."/>
            <person name="Iampietro C."/>
            <person name="Lluch J."/>
            <person name="Castinel A."/>
            <person name="Donnadieu C."/>
            <person name="Desvignes T."/>
            <person name="Floi Bucao C."/>
            <person name="Jouanno E."/>
            <person name="Wen M."/>
            <person name="Mejri S."/>
            <person name="Dirks R."/>
            <person name="Jansen H."/>
            <person name="Henkel C."/>
            <person name="Chen W.J."/>
            <person name="Zahm M."/>
            <person name="Cabau C."/>
            <person name="Klopp C."/>
            <person name="Thompson A.W."/>
            <person name="Robinson-Rechavi M."/>
            <person name="Braasch I."/>
            <person name="Lecointre G."/>
            <person name="Bobe J."/>
            <person name="Postlethwait J.H."/>
            <person name="Berthelot C."/>
            <person name="Roest Crollius H."/>
            <person name="Guiguen Y."/>
        </authorList>
    </citation>
    <scope>NUCLEOTIDE SEQUENCE</scope>
    <source>
        <strain evidence="1">WJC10195</strain>
    </source>
</reference>
<protein>
    <submittedName>
        <fullName evidence="1">Uncharacterized protein</fullName>
    </submittedName>
</protein>
<keyword evidence="2" id="KW-1185">Reference proteome</keyword>
<dbReference type="EMBL" id="JAINUF010000001">
    <property type="protein sequence ID" value="KAJ8380613.1"/>
    <property type="molecule type" value="Genomic_DNA"/>
</dbReference>
<accession>A0A9Q1GBQ1</accession>
<gene>
    <name evidence="1" type="ORF">SKAU_G00013910</name>
</gene>
<evidence type="ECO:0000313" key="1">
    <source>
        <dbReference type="EMBL" id="KAJ8380613.1"/>
    </source>
</evidence>
<organism evidence="1 2">
    <name type="scientific">Synaphobranchus kaupii</name>
    <name type="common">Kaup's arrowtooth eel</name>
    <dbReference type="NCBI Taxonomy" id="118154"/>
    <lineage>
        <taxon>Eukaryota</taxon>
        <taxon>Metazoa</taxon>
        <taxon>Chordata</taxon>
        <taxon>Craniata</taxon>
        <taxon>Vertebrata</taxon>
        <taxon>Euteleostomi</taxon>
        <taxon>Actinopterygii</taxon>
        <taxon>Neopterygii</taxon>
        <taxon>Teleostei</taxon>
        <taxon>Anguilliformes</taxon>
        <taxon>Synaphobranchidae</taxon>
        <taxon>Synaphobranchus</taxon>
    </lineage>
</organism>